<feature type="compositionally biased region" description="Low complexity" evidence="8">
    <location>
        <begin position="1098"/>
        <end position="1108"/>
    </location>
</feature>
<proteinExistence type="inferred from homology"/>
<dbReference type="PROSITE" id="PS51293">
    <property type="entry name" value="SANT"/>
    <property type="match status" value="1"/>
</dbReference>
<dbReference type="FunFam" id="1.10.10.60:FF:000014">
    <property type="entry name" value="SWI/SNF complex subunit SMARCC2 isoform C"/>
    <property type="match status" value="1"/>
</dbReference>
<evidence type="ECO:0000259" key="10">
    <source>
        <dbReference type="PROSITE" id="PS50934"/>
    </source>
</evidence>
<keyword evidence="2" id="KW-0156">Chromatin regulator</keyword>
<evidence type="ECO:0000259" key="12">
    <source>
        <dbReference type="PROSITE" id="PS52032"/>
    </source>
</evidence>
<reference evidence="14" key="1">
    <citation type="submission" date="2025-08" db="UniProtKB">
        <authorList>
            <consortium name="RefSeq"/>
        </authorList>
    </citation>
    <scope>IDENTIFICATION</scope>
    <source>
        <strain evidence="14">15085-1641.00</strain>
        <tissue evidence="14">Whole body</tissue>
    </source>
</reference>
<evidence type="ECO:0000313" key="13">
    <source>
        <dbReference type="Proteomes" id="UP000504633"/>
    </source>
</evidence>
<keyword evidence="13" id="KW-1185">Reference proteome</keyword>
<feature type="compositionally biased region" description="Basic and acidic residues" evidence="8">
    <location>
        <begin position="928"/>
        <end position="945"/>
    </location>
</feature>
<keyword evidence="4" id="KW-0804">Transcription</keyword>
<dbReference type="InterPro" id="IPR049898">
    <property type="entry name" value="MARR_BRCT_CHROMO"/>
</dbReference>
<dbReference type="SUPFAM" id="SSF46689">
    <property type="entry name" value="Homeodomain-like"/>
    <property type="match status" value="2"/>
</dbReference>
<evidence type="ECO:0000256" key="7">
    <source>
        <dbReference type="SAM" id="Coils"/>
    </source>
</evidence>
<feature type="compositionally biased region" description="Pro residues" evidence="8">
    <location>
        <begin position="1142"/>
        <end position="1157"/>
    </location>
</feature>
<evidence type="ECO:0000313" key="14">
    <source>
        <dbReference type="RefSeq" id="XP_030078792.1"/>
    </source>
</evidence>
<name>A0A6J2SR75_DROHY</name>
<dbReference type="PROSITE" id="PS50090">
    <property type="entry name" value="MYB_LIKE"/>
    <property type="match status" value="1"/>
</dbReference>
<protein>
    <submittedName>
        <fullName evidence="14">SWI/SNF complex subunit SMARCC1 isoform X1</fullName>
    </submittedName>
</protein>
<dbReference type="InterPro" id="IPR036420">
    <property type="entry name" value="BRCT_dom_sf"/>
</dbReference>
<feature type="coiled-coil region" evidence="7">
    <location>
        <begin position="1003"/>
        <end position="1033"/>
    </location>
</feature>
<gene>
    <name evidence="14" type="primary">LOC111601428</name>
</gene>
<feature type="region of interest" description="Disordered" evidence="8">
    <location>
        <begin position="271"/>
        <end position="445"/>
    </location>
</feature>
<feature type="compositionally biased region" description="Low complexity" evidence="8">
    <location>
        <begin position="906"/>
        <end position="918"/>
    </location>
</feature>
<dbReference type="Pfam" id="PF04433">
    <property type="entry name" value="SWIRM"/>
    <property type="match status" value="1"/>
</dbReference>
<feature type="compositionally biased region" description="Basic and acidic residues" evidence="8">
    <location>
        <begin position="825"/>
        <end position="846"/>
    </location>
</feature>
<dbReference type="Pfam" id="PF16498">
    <property type="entry name" value="SWIRM-assoc_3"/>
    <property type="match status" value="1"/>
</dbReference>
<evidence type="ECO:0000256" key="3">
    <source>
        <dbReference type="ARBA" id="ARBA00023015"/>
    </source>
</evidence>
<evidence type="ECO:0000256" key="8">
    <source>
        <dbReference type="SAM" id="MobiDB-lite"/>
    </source>
</evidence>
<feature type="compositionally biased region" description="Low complexity" evidence="8">
    <location>
        <begin position="1080"/>
        <end position="1091"/>
    </location>
</feature>
<feature type="compositionally biased region" description="Low complexity" evidence="8">
    <location>
        <begin position="310"/>
        <end position="320"/>
    </location>
</feature>
<feature type="compositionally biased region" description="Low complexity" evidence="8">
    <location>
        <begin position="847"/>
        <end position="882"/>
    </location>
</feature>
<dbReference type="Pfam" id="PF16495">
    <property type="entry name" value="SWIRM-assoc_1"/>
    <property type="match status" value="1"/>
</dbReference>
<feature type="region of interest" description="Disordered" evidence="8">
    <location>
        <begin position="792"/>
        <end position="961"/>
    </location>
</feature>
<dbReference type="GO" id="GO:0045202">
    <property type="term" value="C:synapse"/>
    <property type="evidence" value="ECO:0007669"/>
    <property type="project" value="TreeGrafter"/>
</dbReference>
<dbReference type="Proteomes" id="UP000504633">
    <property type="component" value="Unplaced"/>
</dbReference>
<keyword evidence="5" id="KW-0539">Nucleus</keyword>
<sequence>MNTLGPKKDGSPNIDFFQSPETLQGFESIRLWLQKNCKKYLAHSSEPITKESLAQLLILFLQYVEAKLGKNSAEPPATRIPMRCFLDFKNGGGLCIIFSTMFRFRAEQRGKKFDFSIGKNPTRKDPNIQLLIEIEQALVEADLYRIPYIYIRPEIEKSFETRLREILDNRRVEIVTDEEDATHIVYPVVDPHPDEYARPIFKRGNHVMLHWYYFPESYDSWTLNSFDLPDNIPENPESPAERWRVAASWILDLEQYNEWMAEEDYEVDELGKKKTHKQRMSIDDIMSFGDDKKKPTTSSGTGKQKRRRSPSPTTSTSTSKPGKRKRSPAVIHKKSRNDEDDEDLTRDLDDPPAEPNIQEVHKATHSALQSTASPAPGSKSRGDNDMMPIKGGTMTDLDDEMTGGSAAQAMSAGDGDNSQTGKTSDNSNTQEFSSSAKEDMEDNVTEQTHHIIVPSYSAWFDYNSIHVIEKRAMPEFFNSKNKSKTPEIYMAYRNFMIDTYRLNPTEYLTSTACRRNLAGDVCAIMRVHAFLEQWGLINYQIDADLRPTPMGPPPTSHFHILSDTPSGLQAINPQKTQQPSAAKTLLDLDKKPMGKEGGVDCDKGSGGALGIKTETLENGAASGLASGVSQFGLKLDQYAKKPAAMKNRTAANMSREWTDQETLLLLEGLEMHKDDWNKVCEHVGTRTQDECILHFLRLPIEDPYLEDDGGFLGPLGCQPIPFSKSGNPIMSTVAFLASVVDPRVAAAAAKAAMEEFAAIKDEVPATIMDNHMKNVEKASAGGKFNPNFGLANSGIAGTGNDKDDDESKEGNNSSSTAGGNDEEIKDINKKDATDDAKSKDKTKSDKLNTNTDSSSTSTTSTTTTTTTTTTATATSNTTTTNNTDKKSKDSSPSLDAADKANKTDKTSNASSKTASNSSPTETGTNNDIEIKTEDNSGDGETKDGSNDTNSGGPSSKDGAFSENNMQTAAAAALASAAVKAKHLAALEERKIKSLVALLVETQMKKLEIKLRHFEELEATMEREREGLEYQRQQLITERQQFHLEQLKAAEFRARQQAHHRLQQELQQQGQVGAAVGAMVMPPQQQQQQQQQLPPPHHPQQQQAQQQHPLQPPAPQQLGAPSVQHQPLPTHIPVAAPNGAPFTAPPVVAPAAAPPPTPSGELPAPVAQSQAPTPMDTTPPANAPPVAEVASVATVAPSSAPAPSIPAASVPAANPPPPSS</sequence>
<evidence type="ECO:0000256" key="6">
    <source>
        <dbReference type="ARBA" id="ARBA00049655"/>
    </source>
</evidence>
<dbReference type="OrthoDB" id="118550at2759"/>
<comment type="similarity">
    <text evidence="6">Belongs to the SMARCC family.</text>
</comment>
<dbReference type="PROSITE" id="PS52032">
    <property type="entry name" value="MARR_BRCT_CHROMO"/>
    <property type="match status" value="1"/>
</dbReference>
<dbReference type="Gene3D" id="1.10.10.10">
    <property type="entry name" value="Winged helix-like DNA-binding domain superfamily/Winged helix DNA-binding domain"/>
    <property type="match status" value="1"/>
</dbReference>
<dbReference type="InterPro" id="IPR032451">
    <property type="entry name" value="SMARCC_C"/>
</dbReference>
<dbReference type="RefSeq" id="XP_030078792.1">
    <property type="nucleotide sequence ID" value="XM_030222932.1"/>
</dbReference>
<dbReference type="InterPro" id="IPR032448">
    <property type="entry name" value="SWIRM-assoc"/>
</dbReference>
<dbReference type="FunFam" id="1.10.10.10:FF:000020">
    <property type="entry name" value="SWI/SNF complex subunit SMARCC2 isoform c"/>
    <property type="match status" value="1"/>
</dbReference>
<dbReference type="InterPro" id="IPR032450">
    <property type="entry name" value="SMARCC_N"/>
</dbReference>
<dbReference type="InterPro" id="IPR017884">
    <property type="entry name" value="SANT_dom"/>
</dbReference>
<dbReference type="GO" id="GO:0006355">
    <property type="term" value="P:regulation of DNA-templated transcription"/>
    <property type="evidence" value="ECO:0007669"/>
    <property type="project" value="UniProtKB-ARBA"/>
</dbReference>
<feature type="compositionally biased region" description="Basic residues" evidence="8">
    <location>
        <begin position="321"/>
        <end position="335"/>
    </location>
</feature>
<dbReference type="PANTHER" id="PTHR15381:SF1">
    <property type="entry name" value="CHONDROITIN SULFATE PROTEOGLYCAN 5"/>
    <property type="match status" value="1"/>
</dbReference>
<evidence type="ECO:0000256" key="4">
    <source>
        <dbReference type="ARBA" id="ARBA00023163"/>
    </source>
</evidence>
<feature type="compositionally biased region" description="Polar residues" evidence="8">
    <location>
        <begin position="1166"/>
        <end position="1175"/>
    </location>
</feature>
<dbReference type="SUPFAM" id="SSF52113">
    <property type="entry name" value="BRCT domain"/>
    <property type="match status" value="1"/>
</dbReference>
<keyword evidence="3" id="KW-0805">Transcription regulation</keyword>
<evidence type="ECO:0000256" key="1">
    <source>
        <dbReference type="ARBA" id="ARBA00004123"/>
    </source>
</evidence>
<feature type="compositionally biased region" description="Low complexity" evidence="8">
    <location>
        <begin position="1183"/>
        <end position="1211"/>
    </location>
</feature>
<feature type="compositionally biased region" description="Basic and acidic residues" evidence="8">
    <location>
        <begin position="896"/>
        <end position="905"/>
    </location>
</feature>
<dbReference type="PROSITE" id="PS50934">
    <property type="entry name" value="SWIRM"/>
    <property type="match status" value="1"/>
</dbReference>
<dbReference type="GO" id="GO:0006325">
    <property type="term" value="P:chromatin organization"/>
    <property type="evidence" value="ECO:0007669"/>
    <property type="project" value="UniProtKB-KW"/>
</dbReference>
<evidence type="ECO:0000259" key="9">
    <source>
        <dbReference type="PROSITE" id="PS50090"/>
    </source>
</evidence>
<feature type="domain" description="Chromo" evidence="12">
    <location>
        <begin position="2"/>
        <end position="282"/>
    </location>
</feature>
<dbReference type="Pfam" id="PF00249">
    <property type="entry name" value="Myb_DNA-binding"/>
    <property type="match status" value="1"/>
</dbReference>
<comment type="subcellular location">
    <subcellularLocation>
        <location evidence="1">Nucleus</location>
    </subcellularLocation>
</comment>
<feature type="domain" description="SWIRM" evidence="10">
    <location>
        <begin position="451"/>
        <end position="548"/>
    </location>
</feature>
<feature type="compositionally biased region" description="Polar residues" evidence="8">
    <location>
        <begin position="416"/>
        <end position="435"/>
    </location>
</feature>
<dbReference type="PANTHER" id="PTHR15381">
    <property type="entry name" value="CHONDROITIN SULFATE PROTEOGLYCAN 5 -RELATED"/>
    <property type="match status" value="1"/>
</dbReference>
<dbReference type="GO" id="GO:0016514">
    <property type="term" value="C:SWI/SNF complex"/>
    <property type="evidence" value="ECO:0007669"/>
    <property type="project" value="UniProtKB-ARBA"/>
</dbReference>
<feature type="domain" description="SANT" evidence="11">
    <location>
        <begin position="652"/>
        <end position="703"/>
    </location>
</feature>
<dbReference type="AlphaFoldDB" id="A0A6J2SR75"/>
<keyword evidence="7" id="KW-0175">Coiled coil</keyword>
<dbReference type="InterPro" id="IPR007526">
    <property type="entry name" value="SWIRM"/>
</dbReference>
<accession>A0A6J2SR75</accession>
<dbReference type="CTD" id="41942"/>
<feature type="region of interest" description="Disordered" evidence="8">
    <location>
        <begin position="1080"/>
        <end position="1219"/>
    </location>
</feature>
<dbReference type="InterPro" id="IPR001005">
    <property type="entry name" value="SANT/Myb"/>
</dbReference>
<dbReference type="Gene3D" id="1.10.10.60">
    <property type="entry name" value="Homeodomain-like"/>
    <property type="match status" value="1"/>
</dbReference>
<dbReference type="Pfam" id="PF16496">
    <property type="entry name" value="SWIRM-assoc_2"/>
    <property type="match status" value="1"/>
</dbReference>
<evidence type="ECO:0000259" key="11">
    <source>
        <dbReference type="PROSITE" id="PS51293"/>
    </source>
</evidence>
<dbReference type="GeneID" id="111601428"/>
<dbReference type="InterPro" id="IPR036388">
    <property type="entry name" value="WH-like_DNA-bd_sf"/>
</dbReference>
<evidence type="ECO:0000256" key="2">
    <source>
        <dbReference type="ARBA" id="ARBA00022853"/>
    </source>
</evidence>
<dbReference type="GO" id="GO:0048858">
    <property type="term" value="P:cell projection morphogenesis"/>
    <property type="evidence" value="ECO:0007669"/>
    <property type="project" value="TreeGrafter"/>
</dbReference>
<evidence type="ECO:0000256" key="5">
    <source>
        <dbReference type="ARBA" id="ARBA00023242"/>
    </source>
</evidence>
<organism evidence="13 14">
    <name type="scientific">Drosophila hydei</name>
    <name type="common">Fruit fly</name>
    <dbReference type="NCBI Taxonomy" id="7224"/>
    <lineage>
        <taxon>Eukaryota</taxon>
        <taxon>Metazoa</taxon>
        <taxon>Ecdysozoa</taxon>
        <taxon>Arthropoda</taxon>
        <taxon>Hexapoda</taxon>
        <taxon>Insecta</taxon>
        <taxon>Pterygota</taxon>
        <taxon>Neoptera</taxon>
        <taxon>Endopterygota</taxon>
        <taxon>Diptera</taxon>
        <taxon>Brachycera</taxon>
        <taxon>Muscomorpha</taxon>
        <taxon>Ephydroidea</taxon>
        <taxon>Drosophilidae</taxon>
        <taxon>Drosophila</taxon>
    </lineage>
</organism>
<dbReference type="SMART" id="SM00717">
    <property type="entry name" value="SANT"/>
    <property type="match status" value="1"/>
</dbReference>
<feature type="domain" description="Myb-like" evidence="9">
    <location>
        <begin position="657"/>
        <end position="699"/>
    </location>
</feature>
<dbReference type="InterPro" id="IPR009057">
    <property type="entry name" value="Homeodomain-like_sf"/>
</dbReference>